<dbReference type="AlphaFoldDB" id="B3DWY4"/>
<gene>
    <name evidence="1" type="ordered locus">Minf_0064</name>
</gene>
<dbReference type="Proteomes" id="UP000009149">
    <property type="component" value="Chromosome"/>
</dbReference>
<dbReference type="STRING" id="481448.Minf_0064"/>
<dbReference type="eggNOG" id="COG3577">
    <property type="taxonomic scope" value="Bacteria"/>
</dbReference>
<keyword evidence="1" id="KW-0378">Hydrolase</keyword>
<dbReference type="GO" id="GO:0004190">
    <property type="term" value="F:aspartic-type endopeptidase activity"/>
    <property type="evidence" value="ECO:0007669"/>
    <property type="project" value="InterPro"/>
</dbReference>
<dbReference type="OrthoDB" id="190550at2"/>
<keyword evidence="1" id="KW-0645">Protease</keyword>
<dbReference type="SUPFAM" id="SSF50630">
    <property type="entry name" value="Acid proteases"/>
    <property type="match status" value="1"/>
</dbReference>
<proteinExistence type="predicted"/>
<dbReference type="InterPro" id="IPR034122">
    <property type="entry name" value="Retropepsin-like_bacterial"/>
</dbReference>
<dbReference type="HOGENOM" id="CLU_666990_0_0_0"/>
<dbReference type="InterPro" id="IPR001969">
    <property type="entry name" value="Aspartic_peptidase_AS"/>
</dbReference>
<dbReference type="InterPro" id="IPR021109">
    <property type="entry name" value="Peptidase_aspartic_dom_sf"/>
</dbReference>
<accession>B3DWY4</accession>
<dbReference type="PROSITE" id="PS00141">
    <property type="entry name" value="ASP_PROTEASE"/>
    <property type="match status" value="1"/>
</dbReference>
<name>B3DWY4_METI4</name>
<dbReference type="Pfam" id="PF13650">
    <property type="entry name" value="Asp_protease_2"/>
    <property type="match status" value="1"/>
</dbReference>
<dbReference type="EMBL" id="CP000975">
    <property type="protein sequence ID" value="ACD82124.1"/>
    <property type="molecule type" value="Genomic_DNA"/>
</dbReference>
<reference evidence="1 2" key="1">
    <citation type="journal article" date="2008" name="Biol. Direct">
        <title>Complete genome sequence of the extremely acidophilic methanotroph isolate V4, Methylacidiphilum infernorum, a representative of the bacterial phylum Verrucomicrobia.</title>
        <authorList>
            <person name="Hou S."/>
            <person name="Makarova K.S."/>
            <person name="Saw J.H."/>
            <person name="Senin P."/>
            <person name="Ly B.V."/>
            <person name="Zhou Z."/>
            <person name="Ren Y."/>
            <person name="Wang J."/>
            <person name="Galperin M.Y."/>
            <person name="Omelchenko M.V."/>
            <person name="Wolf Y.I."/>
            <person name="Yutin N."/>
            <person name="Koonin E.V."/>
            <person name="Stott M.B."/>
            <person name="Mountain B.W."/>
            <person name="Crowe M.A."/>
            <person name="Smirnova A.V."/>
            <person name="Dunfield P.F."/>
            <person name="Feng L."/>
            <person name="Wang L."/>
            <person name="Alam M."/>
        </authorList>
    </citation>
    <scope>NUCLEOTIDE SEQUENCE [LARGE SCALE GENOMIC DNA]</scope>
    <source>
        <strain evidence="2">Isolate V4</strain>
    </source>
</reference>
<evidence type="ECO:0000313" key="2">
    <source>
        <dbReference type="Proteomes" id="UP000009149"/>
    </source>
</evidence>
<evidence type="ECO:0000313" key="1">
    <source>
        <dbReference type="EMBL" id="ACD82124.1"/>
    </source>
</evidence>
<dbReference type="InterPro" id="IPR011990">
    <property type="entry name" value="TPR-like_helical_dom_sf"/>
</dbReference>
<protein>
    <submittedName>
        <fullName evidence="1">Predicted aspartyl protease</fullName>
    </submittedName>
</protein>
<organism evidence="1 2">
    <name type="scientific">Methylacidiphilum infernorum (isolate V4)</name>
    <name type="common">Methylokorus infernorum (strain V4)</name>
    <dbReference type="NCBI Taxonomy" id="481448"/>
    <lineage>
        <taxon>Bacteria</taxon>
        <taxon>Pseudomonadati</taxon>
        <taxon>Verrucomicrobiota</taxon>
        <taxon>Methylacidiphilae</taxon>
        <taxon>Methylacidiphilales</taxon>
        <taxon>Methylacidiphilaceae</taxon>
        <taxon>Methylacidiphilum (ex Ratnadevi et al. 2023)</taxon>
    </lineage>
</organism>
<dbReference type="GO" id="GO:0006508">
    <property type="term" value="P:proteolysis"/>
    <property type="evidence" value="ECO:0007669"/>
    <property type="project" value="UniProtKB-KW"/>
</dbReference>
<dbReference type="Gene3D" id="1.25.40.10">
    <property type="entry name" value="Tetratricopeptide repeat domain"/>
    <property type="match status" value="1"/>
</dbReference>
<dbReference type="CDD" id="cd05483">
    <property type="entry name" value="retropepsin_like_bacteria"/>
    <property type="match status" value="1"/>
</dbReference>
<sequence>MNPRKKHYFLSNRSAEKLTIGLYLFKFFREIIAFSLSATFPVFSFCPDFCTIQAKSTSAITEQKRAKDYKDKALHAIYNNRNAIAIRYLKKSLSLFAEDPQISELLALAYLREDKVKEAVLWLDRSKQGDVASFYREIGPPFQVAAFKSVRLAFVDSPYPFYPLVEVNIKGRSFLFLVDTGSSTSLVDKQLAQEIGMKGRSPLKLVLSSGNKTEGLLCAIESISLGPLFVKNVPALIVGQLHQKPYARGYNFQGVLGMDFLSRFNLLIDYPNRVINLLKKNIAGEDVVATGSKIVAEIPFFLNPQGLIFLKGKCRLKEFLFLFDTGSRDYPMEFSKEFVRALKLTRGSLDDPLSCVTLDSLQIKGLRGDFTPLSLEMPTLEKIPFGGIIGNSLLHRYKLFFDFQRMVLRLFL</sequence>
<dbReference type="KEGG" id="min:Minf_0064"/>
<dbReference type="Gene3D" id="2.40.70.10">
    <property type="entry name" value="Acid Proteases"/>
    <property type="match status" value="2"/>
</dbReference>
<dbReference type="RefSeq" id="WP_012462406.1">
    <property type="nucleotide sequence ID" value="NC_010794.1"/>
</dbReference>